<comment type="caution">
    <text evidence="9">The sequence shown here is derived from an EMBL/GenBank/DDBJ whole genome shotgun (WGS) entry which is preliminary data.</text>
</comment>
<evidence type="ECO:0000256" key="8">
    <source>
        <dbReference type="SAM" id="Phobius"/>
    </source>
</evidence>
<keyword evidence="6" id="KW-0406">Ion transport</keyword>
<dbReference type="Proteomes" id="UP001145021">
    <property type="component" value="Unassembled WGS sequence"/>
</dbReference>
<dbReference type="PANTHER" id="PTHR33281">
    <property type="entry name" value="UPF0187 PROTEIN YNEE"/>
    <property type="match status" value="1"/>
</dbReference>
<dbReference type="GO" id="GO:0005254">
    <property type="term" value="F:chloride channel activity"/>
    <property type="evidence" value="ECO:0007669"/>
    <property type="project" value="InterPro"/>
</dbReference>
<sequence length="384" mass="42692">MIIDTANPSNVVSAFGLVWPDALRVHGSVIRIAFPPVLFMTGYGVGIAFLIKAHPEYAISLTVMSLISLVLSLLLVFRTNSAYDRYWEGRKIWQDLKVSSRNLIRSIWVTVMEKSMDDCTLKRQSLKNIAAFVISVKHYLRGEDGLEYADYDGLLSPEFRIQHSTRSAVGNYGTIPASGNNSPEASTGDGLFYQAQRIPEGWERSGETSLPTQLLYELQKFAEHIQDNHLIHVQYYASLLTSINSLATLVGSCERILSTPIPLAYRIHLHHALYLYLLVLPWALDFKSVPKTVVIQFVVSFMMIGIDCISREIQNPFGYDANDLPLDDYCESILIELNFALNNRAPKAITIEEEEDTMQNPVTVVKVGGGSAPQGAMATDAGGN</sequence>
<keyword evidence="2" id="KW-0813">Transport</keyword>
<evidence type="ECO:0000256" key="5">
    <source>
        <dbReference type="ARBA" id="ARBA00022989"/>
    </source>
</evidence>
<keyword evidence="5 8" id="KW-1133">Transmembrane helix</keyword>
<accession>A0A9W7XQT9</accession>
<feature type="transmembrane region" description="Helical" evidence="8">
    <location>
        <begin position="32"/>
        <end position="51"/>
    </location>
</feature>
<evidence type="ECO:0000256" key="2">
    <source>
        <dbReference type="ARBA" id="ARBA00022448"/>
    </source>
</evidence>
<feature type="transmembrane region" description="Helical" evidence="8">
    <location>
        <begin position="57"/>
        <end position="77"/>
    </location>
</feature>
<evidence type="ECO:0000313" key="10">
    <source>
        <dbReference type="Proteomes" id="UP001145021"/>
    </source>
</evidence>
<evidence type="ECO:0000256" key="3">
    <source>
        <dbReference type="ARBA" id="ARBA00022475"/>
    </source>
</evidence>
<evidence type="ECO:0000256" key="1">
    <source>
        <dbReference type="ARBA" id="ARBA00004651"/>
    </source>
</evidence>
<comment type="subcellular location">
    <subcellularLocation>
        <location evidence="1">Cell membrane</location>
        <topology evidence="1">Multi-pass membrane protein</topology>
    </subcellularLocation>
</comment>
<evidence type="ECO:0000256" key="7">
    <source>
        <dbReference type="ARBA" id="ARBA00023136"/>
    </source>
</evidence>
<protein>
    <submittedName>
        <fullName evidence="9">Uncharacterized protein</fullName>
    </submittedName>
</protein>
<dbReference type="PANTHER" id="PTHR33281:SF19">
    <property type="entry name" value="VOLTAGE-DEPENDENT ANION CHANNEL-FORMING PROTEIN YNEE"/>
    <property type="match status" value="1"/>
</dbReference>
<evidence type="ECO:0000256" key="4">
    <source>
        <dbReference type="ARBA" id="ARBA00022692"/>
    </source>
</evidence>
<dbReference type="EMBL" id="JANBOH010000019">
    <property type="protein sequence ID" value="KAJ1647821.1"/>
    <property type="molecule type" value="Genomic_DNA"/>
</dbReference>
<dbReference type="InterPro" id="IPR044669">
    <property type="entry name" value="YneE/VCCN1/2-like"/>
</dbReference>
<keyword evidence="7 8" id="KW-0472">Membrane</keyword>
<reference evidence="9" key="1">
    <citation type="submission" date="2022-07" db="EMBL/GenBank/DDBJ databases">
        <title>Phylogenomic reconstructions and comparative analyses of Kickxellomycotina fungi.</title>
        <authorList>
            <person name="Reynolds N.K."/>
            <person name="Stajich J.E."/>
            <person name="Barry K."/>
            <person name="Grigoriev I.V."/>
            <person name="Crous P."/>
            <person name="Smith M.E."/>
        </authorList>
    </citation>
    <scope>NUCLEOTIDE SEQUENCE</scope>
    <source>
        <strain evidence="9">NBRC 105413</strain>
    </source>
</reference>
<keyword evidence="4 8" id="KW-0812">Transmembrane</keyword>
<keyword evidence="10" id="KW-1185">Reference proteome</keyword>
<organism evidence="9 10">
    <name type="scientific">Coemansia asiatica</name>
    <dbReference type="NCBI Taxonomy" id="1052880"/>
    <lineage>
        <taxon>Eukaryota</taxon>
        <taxon>Fungi</taxon>
        <taxon>Fungi incertae sedis</taxon>
        <taxon>Zoopagomycota</taxon>
        <taxon>Kickxellomycotina</taxon>
        <taxon>Kickxellomycetes</taxon>
        <taxon>Kickxellales</taxon>
        <taxon>Kickxellaceae</taxon>
        <taxon>Coemansia</taxon>
    </lineage>
</organism>
<dbReference type="AlphaFoldDB" id="A0A9W7XQT9"/>
<proteinExistence type="predicted"/>
<dbReference type="Pfam" id="PF25539">
    <property type="entry name" value="Bestrophin_2"/>
    <property type="match status" value="2"/>
</dbReference>
<gene>
    <name evidence="9" type="ORF">LPJ64_000855</name>
</gene>
<evidence type="ECO:0000256" key="6">
    <source>
        <dbReference type="ARBA" id="ARBA00023065"/>
    </source>
</evidence>
<name>A0A9W7XQT9_9FUNG</name>
<keyword evidence="3" id="KW-1003">Cell membrane</keyword>
<dbReference type="GO" id="GO:0005886">
    <property type="term" value="C:plasma membrane"/>
    <property type="evidence" value="ECO:0007669"/>
    <property type="project" value="UniProtKB-SubCell"/>
</dbReference>
<evidence type="ECO:0000313" key="9">
    <source>
        <dbReference type="EMBL" id="KAJ1647821.1"/>
    </source>
</evidence>